<dbReference type="SUPFAM" id="SSF52283">
    <property type="entry name" value="Formate/glycerate dehydrogenase catalytic domain-like"/>
    <property type="match status" value="1"/>
</dbReference>
<dbReference type="GO" id="GO:0005634">
    <property type="term" value="C:nucleus"/>
    <property type="evidence" value="ECO:0007669"/>
    <property type="project" value="TreeGrafter"/>
</dbReference>
<keyword evidence="2" id="KW-0560">Oxidoreductase</keyword>
<gene>
    <name evidence="5" type="ORF">LTR62_006210</name>
</gene>
<organism evidence="5 6">
    <name type="scientific">Meristemomyces frigidus</name>
    <dbReference type="NCBI Taxonomy" id="1508187"/>
    <lineage>
        <taxon>Eukaryota</taxon>
        <taxon>Fungi</taxon>
        <taxon>Dikarya</taxon>
        <taxon>Ascomycota</taxon>
        <taxon>Pezizomycotina</taxon>
        <taxon>Dothideomycetes</taxon>
        <taxon>Dothideomycetidae</taxon>
        <taxon>Mycosphaerellales</taxon>
        <taxon>Teratosphaeriaceae</taxon>
        <taxon>Meristemomyces</taxon>
    </lineage>
</organism>
<evidence type="ECO:0000313" key="5">
    <source>
        <dbReference type="EMBL" id="KAK5110214.1"/>
    </source>
</evidence>
<dbReference type="AlphaFoldDB" id="A0AAN7YN28"/>
<dbReference type="InterPro" id="IPR051638">
    <property type="entry name" value="CTBP_dehydrogenase"/>
</dbReference>
<evidence type="ECO:0000256" key="2">
    <source>
        <dbReference type="RuleBase" id="RU003719"/>
    </source>
</evidence>
<evidence type="ECO:0008006" key="7">
    <source>
        <dbReference type="Google" id="ProtNLM"/>
    </source>
</evidence>
<dbReference type="EMBL" id="JAVRRL010000052">
    <property type="protein sequence ID" value="KAK5110214.1"/>
    <property type="molecule type" value="Genomic_DNA"/>
</dbReference>
<dbReference type="GO" id="GO:0003713">
    <property type="term" value="F:transcription coactivator activity"/>
    <property type="evidence" value="ECO:0007669"/>
    <property type="project" value="TreeGrafter"/>
</dbReference>
<dbReference type="GO" id="GO:0051287">
    <property type="term" value="F:NAD binding"/>
    <property type="evidence" value="ECO:0007669"/>
    <property type="project" value="InterPro"/>
</dbReference>
<dbReference type="InterPro" id="IPR006139">
    <property type="entry name" value="D-isomer_2_OHA_DH_cat_dom"/>
</dbReference>
<dbReference type="GO" id="GO:0001221">
    <property type="term" value="F:transcription coregulator binding"/>
    <property type="evidence" value="ECO:0007669"/>
    <property type="project" value="TreeGrafter"/>
</dbReference>
<evidence type="ECO:0000259" key="4">
    <source>
        <dbReference type="Pfam" id="PF02826"/>
    </source>
</evidence>
<dbReference type="GO" id="GO:0006357">
    <property type="term" value="P:regulation of transcription by RNA polymerase II"/>
    <property type="evidence" value="ECO:0007669"/>
    <property type="project" value="TreeGrafter"/>
</dbReference>
<evidence type="ECO:0000256" key="1">
    <source>
        <dbReference type="ARBA" id="ARBA00005854"/>
    </source>
</evidence>
<sequence>MRLRAIPSLGRIAITSGELEYISPHAIVMSGSSIPTYTILEADGQHEENLQEDHLFSENPTHAYHVRFLRGDLSPGETATRKPWTAIPKEIRDEVDGLMILKLYLLEEDLALFPKLKVVVRMGVGYDRIDRPACARRGITVCNVPDYGTEDIADHALGLGLSLRRGILLHHDLQRTEPPAPYTPISHPLIARSRGAVFGILGLGRIGTAVALRAKAFGFHVLFYDPYLPNGADKAIGVERTKNIQDLFRRASILSIHSPCTRETRNMVNYELLSLLPRAAVLINTARGEIVDLDAVERCLREGGLAGAGLDVLPVEPIEEPAHSLIQAYRRREPWLTGRMALTCHTAFFSPSSVEEIRSKSAQTMREVLIDKISSNVILPEME</sequence>
<dbReference type="InterPro" id="IPR036291">
    <property type="entry name" value="NAD(P)-bd_dom_sf"/>
</dbReference>
<dbReference type="Proteomes" id="UP001310890">
    <property type="component" value="Unassembled WGS sequence"/>
</dbReference>
<dbReference type="PANTHER" id="PTHR46029:SF7">
    <property type="entry name" value="C-TERMINAL-BINDING PROTEIN"/>
    <property type="match status" value="1"/>
</dbReference>
<dbReference type="InterPro" id="IPR043322">
    <property type="entry name" value="CtBP"/>
</dbReference>
<dbReference type="GO" id="GO:0003714">
    <property type="term" value="F:transcription corepressor activity"/>
    <property type="evidence" value="ECO:0007669"/>
    <property type="project" value="InterPro"/>
</dbReference>
<comment type="caution">
    <text evidence="5">The sequence shown here is derived from an EMBL/GenBank/DDBJ whole genome shotgun (WGS) entry which is preliminary data.</text>
</comment>
<feature type="domain" description="D-isomer specific 2-hydroxyacid dehydrogenase NAD-binding" evidence="4">
    <location>
        <begin position="161"/>
        <end position="326"/>
    </location>
</feature>
<dbReference type="PANTHER" id="PTHR46029">
    <property type="entry name" value="C-TERMINAL-BINDING PROTEIN"/>
    <property type="match status" value="1"/>
</dbReference>
<dbReference type="SUPFAM" id="SSF51735">
    <property type="entry name" value="NAD(P)-binding Rossmann-fold domains"/>
    <property type="match status" value="1"/>
</dbReference>
<feature type="domain" description="D-isomer specific 2-hydroxyacid dehydrogenase catalytic" evidence="3">
    <location>
        <begin position="89"/>
        <end position="377"/>
    </location>
</feature>
<dbReference type="Pfam" id="PF00389">
    <property type="entry name" value="2-Hacid_dh"/>
    <property type="match status" value="1"/>
</dbReference>
<comment type="similarity">
    <text evidence="1 2">Belongs to the D-isomer specific 2-hydroxyacid dehydrogenase family.</text>
</comment>
<reference evidence="5" key="1">
    <citation type="submission" date="2023-08" db="EMBL/GenBank/DDBJ databases">
        <title>Black Yeasts Isolated from many extreme environments.</title>
        <authorList>
            <person name="Coleine C."/>
            <person name="Stajich J.E."/>
            <person name="Selbmann L."/>
        </authorList>
    </citation>
    <scope>NUCLEOTIDE SEQUENCE</scope>
    <source>
        <strain evidence="5">CCFEE 5401</strain>
    </source>
</reference>
<evidence type="ECO:0000313" key="6">
    <source>
        <dbReference type="Proteomes" id="UP001310890"/>
    </source>
</evidence>
<dbReference type="Gene3D" id="3.40.50.720">
    <property type="entry name" value="NAD(P)-binding Rossmann-like Domain"/>
    <property type="match status" value="2"/>
</dbReference>
<protein>
    <recommendedName>
        <fullName evidence="7">C-terminal binding protein</fullName>
    </recommendedName>
</protein>
<dbReference type="InterPro" id="IPR006140">
    <property type="entry name" value="D-isomer_DH_NAD-bd"/>
</dbReference>
<accession>A0AAN7YN28</accession>
<name>A0AAN7YN28_9PEZI</name>
<proteinExistence type="inferred from homology"/>
<dbReference type="Pfam" id="PF02826">
    <property type="entry name" value="2-Hacid_dh_C"/>
    <property type="match status" value="1"/>
</dbReference>
<dbReference type="CDD" id="cd05299">
    <property type="entry name" value="CtBP_dh"/>
    <property type="match status" value="1"/>
</dbReference>
<dbReference type="GO" id="GO:0016616">
    <property type="term" value="F:oxidoreductase activity, acting on the CH-OH group of donors, NAD or NADP as acceptor"/>
    <property type="evidence" value="ECO:0007669"/>
    <property type="project" value="InterPro"/>
</dbReference>
<dbReference type="GO" id="GO:0140297">
    <property type="term" value="F:DNA-binding transcription factor binding"/>
    <property type="evidence" value="ECO:0007669"/>
    <property type="project" value="TreeGrafter"/>
</dbReference>
<evidence type="ECO:0000259" key="3">
    <source>
        <dbReference type="Pfam" id="PF00389"/>
    </source>
</evidence>